<name>A0A9N7YLF0_PLEPL</name>
<reference evidence="2" key="1">
    <citation type="submission" date="2020-03" db="EMBL/GenBank/DDBJ databases">
        <authorList>
            <person name="Weist P."/>
        </authorList>
    </citation>
    <scope>NUCLEOTIDE SEQUENCE</scope>
</reference>
<sequence>MALAPLYLSPSLLSALRVSQSVDRCEMPAVRVTDAVSPQCSHVRMSKLFVPRAKYRKKIRRTGPLTPPRPPALDRTVDSVTQPLRSGLGGAWQRGGVLRDVPAF</sequence>
<feature type="region of interest" description="Disordered" evidence="1">
    <location>
        <begin position="84"/>
        <end position="104"/>
    </location>
</feature>
<evidence type="ECO:0000313" key="2">
    <source>
        <dbReference type="EMBL" id="CAB1428464.1"/>
    </source>
</evidence>
<dbReference type="EMBL" id="CADEAL010001057">
    <property type="protein sequence ID" value="CAB1428464.1"/>
    <property type="molecule type" value="Genomic_DNA"/>
</dbReference>
<dbReference type="AlphaFoldDB" id="A0A9N7YLF0"/>
<organism evidence="2 3">
    <name type="scientific">Pleuronectes platessa</name>
    <name type="common">European plaice</name>
    <dbReference type="NCBI Taxonomy" id="8262"/>
    <lineage>
        <taxon>Eukaryota</taxon>
        <taxon>Metazoa</taxon>
        <taxon>Chordata</taxon>
        <taxon>Craniata</taxon>
        <taxon>Vertebrata</taxon>
        <taxon>Euteleostomi</taxon>
        <taxon>Actinopterygii</taxon>
        <taxon>Neopterygii</taxon>
        <taxon>Teleostei</taxon>
        <taxon>Neoteleostei</taxon>
        <taxon>Acanthomorphata</taxon>
        <taxon>Carangaria</taxon>
        <taxon>Pleuronectiformes</taxon>
        <taxon>Pleuronectoidei</taxon>
        <taxon>Pleuronectidae</taxon>
        <taxon>Pleuronectes</taxon>
    </lineage>
</organism>
<accession>A0A9N7YLF0</accession>
<evidence type="ECO:0000313" key="3">
    <source>
        <dbReference type="Proteomes" id="UP001153269"/>
    </source>
</evidence>
<protein>
    <submittedName>
        <fullName evidence="2">Uncharacterized protein</fullName>
    </submittedName>
</protein>
<dbReference type="Proteomes" id="UP001153269">
    <property type="component" value="Unassembled WGS sequence"/>
</dbReference>
<comment type="caution">
    <text evidence="2">The sequence shown here is derived from an EMBL/GenBank/DDBJ whole genome shotgun (WGS) entry which is preliminary data.</text>
</comment>
<gene>
    <name evidence="2" type="ORF">PLEPLA_LOCUS16437</name>
</gene>
<keyword evidence="3" id="KW-1185">Reference proteome</keyword>
<proteinExistence type="predicted"/>
<evidence type="ECO:0000256" key="1">
    <source>
        <dbReference type="SAM" id="MobiDB-lite"/>
    </source>
</evidence>